<feature type="transmembrane region" description="Helical" evidence="1">
    <location>
        <begin position="359"/>
        <end position="381"/>
    </location>
</feature>
<organism evidence="2 3">
    <name type="scientific">Lujinxingia sediminis</name>
    <dbReference type="NCBI Taxonomy" id="2480984"/>
    <lineage>
        <taxon>Bacteria</taxon>
        <taxon>Deltaproteobacteria</taxon>
        <taxon>Bradymonadales</taxon>
        <taxon>Lujinxingiaceae</taxon>
        <taxon>Lujinxingia</taxon>
    </lineage>
</organism>
<evidence type="ECO:0008006" key="4">
    <source>
        <dbReference type="Google" id="ProtNLM"/>
    </source>
</evidence>
<protein>
    <recommendedName>
        <fullName evidence="4">Cytochrome oxidase subunit I profile domain-containing protein</fullName>
    </recommendedName>
</protein>
<evidence type="ECO:0000313" key="3">
    <source>
        <dbReference type="Proteomes" id="UP000282926"/>
    </source>
</evidence>
<feature type="transmembrane region" description="Helical" evidence="1">
    <location>
        <begin position="165"/>
        <end position="186"/>
    </location>
</feature>
<accession>A0ABY0CSH8</accession>
<sequence>MDSASPQNSPVLPPDRLRAARRLFIASALSFVVAAALGALFRFGMLRGDFFGLQAGDLRHAHSHLMLMGWATPALIALITARAPALGLQLPLRATLSTGWLALVLAVLSTPAFALYGYRSAAIGEANIPIAAALSGVAMLVWYAFAAIFLFALRRAPNPHTPNPARSLLTIATGAMVVSSAGAWALAAQMITKSGDALSQQLAVHFFVDLFGIGWLLVGALALLRAETSAAASATESRARWMLLIGLPLVFLAGMPAADLAPRILLIGHLAAALSAAGFMALSLPLWRALKGWRRVALGLVMASALMLAAIAIPPVAQWGQSAGLRLFFLHTAFAGAVTLALISVAARTFGPSRSPAPATFALAIALLLITLLPLTGLMPTALSGRWVLVSALAGALGATMLSALATLQALLPRTTPSPTPSQAPRQQ</sequence>
<dbReference type="RefSeq" id="WP_127780505.1">
    <property type="nucleotide sequence ID" value="NZ_SADD01000007.1"/>
</dbReference>
<dbReference type="Proteomes" id="UP000282926">
    <property type="component" value="Unassembled WGS sequence"/>
</dbReference>
<evidence type="ECO:0000256" key="1">
    <source>
        <dbReference type="SAM" id="Phobius"/>
    </source>
</evidence>
<feature type="transmembrane region" description="Helical" evidence="1">
    <location>
        <begin position="65"/>
        <end position="88"/>
    </location>
</feature>
<feature type="transmembrane region" description="Helical" evidence="1">
    <location>
        <begin position="328"/>
        <end position="347"/>
    </location>
</feature>
<feature type="transmembrane region" description="Helical" evidence="1">
    <location>
        <begin position="264"/>
        <end position="284"/>
    </location>
</feature>
<comment type="caution">
    <text evidence="2">The sequence shown here is derived from an EMBL/GenBank/DDBJ whole genome shotgun (WGS) entry which is preliminary data.</text>
</comment>
<feature type="transmembrane region" description="Helical" evidence="1">
    <location>
        <begin position="296"/>
        <end position="316"/>
    </location>
</feature>
<feature type="transmembrane region" description="Helical" evidence="1">
    <location>
        <begin position="387"/>
        <end position="408"/>
    </location>
</feature>
<gene>
    <name evidence="2" type="ORF">EA187_12825</name>
</gene>
<reference evidence="2 3" key="1">
    <citation type="submission" date="2019-01" db="EMBL/GenBank/DDBJ databases">
        <title>Lujinxingia litoralis gen. nov., sp. nov. and Lujinxingia sediminis gen. nov., sp. nov., new members in the order Bradymonadales, isolated from coastal sediment.</title>
        <authorList>
            <person name="Li C.-M."/>
        </authorList>
    </citation>
    <scope>NUCLEOTIDE SEQUENCE [LARGE SCALE GENOMIC DNA]</scope>
    <source>
        <strain evidence="2 3">SEH01</strain>
    </source>
</reference>
<feature type="transmembrane region" description="Helical" evidence="1">
    <location>
        <begin position="238"/>
        <end position="258"/>
    </location>
</feature>
<keyword evidence="1" id="KW-0812">Transmembrane</keyword>
<keyword evidence="1" id="KW-0472">Membrane</keyword>
<dbReference type="EMBL" id="SADD01000007">
    <property type="protein sequence ID" value="RVU43092.1"/>
    <property type="molecule type" value="Genomic_DNA"/>
</dbReference>
<feature type="transmembrane region" description="Helical" evidence="1">
    <location>
        <begin position="130"/>
        <end position="153"/>
    </location>
</feature>
<keyword evidence="1" id="KW-1133">Transmembrane helix</keyword>
<feature type="transmembrane region" description="Helical" evidence="1">
    <location>
        <begin position="206"/>
        <end position="226"/>
    </location>
</feature>
<feature type="transmembrane region" description="Helical" evidence="1">
    <location>
        <begin position="100"/>
        <end position="118"/>
    </location>
</feature>
<keyword evidence="3" id="KW-1185">Reference proteome</keyword>
<proteinExistence type="predicted"/>
<name>A0ABY0CSH8_9DELT</name>
<evidence type="ECO:0000313" key="2">
    <source>
        <dbReference type="EMBL" id="RVU43092.1"/>
    </source>
</evidence>
<feature type="transmembrane region" description="Helical" evidence="1">
    <location>
        <begin position="23"/>
        <end position="45"/>
    </location>
</feature>